<evidence type="ECO:0000313" key="2">
    <source>
        <dbReference type="EMBL" id="XDO02055.1"/>
    </source>
</evidence>
<reference evidence="2" key="1">
    <citation type="submission" date="2024-03" db="EMBL/GenBank/DDBJ databases">
        <title>Eukaryotic viruses encode the ribosomal protein eL40.</title>
        <authorList>
            <person name="Thomy J."/>
            <person name="Schvarcz C.R."/>
            <person name="McBeain K.A."/>
            <person name="Edwards K.F."/>
            <person name="Steward G.F."/>
        </authorList>
    </citation>
    <scope>NUCLEOTIDE SEQUENCE</scope>
    <source>
        <strain evidence="2">FloV-SA2</strain>
    </source>
</reference>
<gene>
    <name evidence="2" type="ORF">FloV-SA2_00236</name>
</gene>
<proteinExistence type="predicted"/>
<organism evidence="2">
    <name type="scientific">Florenciella sp. virus SA2</name>
    <dbReference type="NCBI Taxonomy" id="3240092"/>
    <lineage>
        <taxon>Viruses</taxon>
    </lineage>
</organism>
<accession>A0AB39JBJ8</accession>
<sequence length="161" mass="18001">MGKTPSVYRKSKKSKNSQTHKKLKKNKKSRNSHKKKRVLKKHKGGAAADAAQNIMNLLPENLHPNLKGKDNEVLLTGIRDLVYDHNIAIGESDIALVKLILNEYFEKYPNKSPDIAKLIDIIITHKRNLGQIIVDEALSELAPNAPNAPKKEELGGKSARR</sequence>
<evidence type="ECO:0000256" key="1">
    <source>
        <dbReference type="SAM" id="MobiDB-lite"/>
    </source>
</evidence>
<feature type="compositionally biased region" description="Basic residues" evidence="1">
    <location>
        <begin position="9"/>
        <end position="44"/>
    </location>
</feature>
<name>A0AB39JBJ8_9VIRU</name>
<feature type="region of interest" description="Disordered" evidence="1">
    <location>
        <begin position="1"/>
        <end position="46"/>
    </location>
</feature>
<protein>
    <submittedName>
        <fullName evidence="2">Uncharacterized protein</fullName>
    </submittedName>
</protein>
<dbReference type="EMBL" id="PP542043">
    <property type="protein sequence ID" value="XDO02055.1"/>
    <property type="molecule type" value="Genomic_DNA"/>
</dbReference>